<comment type="caution">
    <text evidence="2">The sequence shown here is derived from an EMBL/GenBank/DDBJ whole genome shotgun (WGS) entry which is preliminary data.</text>
</comment>
<feature type="compositionally biased region" description="Low complexity" evidence="1">
    <location>
        <begin position="23"/>
        <end position="36"/>
    </location>
</feature>
<feature type="compositionally biased region" description="Polar residues" evidence="1">
    <location>
        <begin position="37"/>
        <end position="53"/>
    </location>
</feature>
<dbReference type="RefSeq" id="XP_070881972.1">
    <property type="nucleotide sequence ID" value="XM_071026514.1"/>
</dbReference>
<evidence type="ECO:0000313" key="2">
    <source>
        <dbReference type="EMBL" id="KAL2862993.1"/>
    </source>
</evidence>
<dbReference type="EMBL" id="JBFXLQ010000058">
    <property type="protein sequence ID" value="KAL2862993.1"/>
    <property type="molecule type" value="Genomic_DNA"/>
</dbReference>
<organism evidence="2 3">
    <name type="scientific">Aspergillus lucknowensis</name>
    <dbReference type="NCBI Taxonomy" id="176173"/>
    <lineage>
        <taxon>Eukaryota</taxon>
        <taxon>Fungi</taxon>
        <taxon>Dikarya</taxon>
        <taxon>Ascomycota</taxon>
        <taxon>Pezizomycotina</taxon>
        <taxon>Eurotiomycetes</taxon>
        <taxon>Eurotiomycetidae</taxon>
        <taxon>Eurotiales</taxon>
        <taxon>Aspergillaceae</taxon>
        <taxon>Aspergillus</taxon>
        <taxon>Aspergillus subgen. Nidulantes</taxon>
    </lineage>
</organism>
<reference evidence="2 3" key="1">
    <citation type="submission" date="2024-07" db="EMBL/GenBank/DDBJ databases">
        <title>Section-level genome sequencing and comparative genomics of Aspergillus sections Usti and Cavernicolus.</title>
        <authorList>
            <consortium name="Lawrence Berkeley National Laboratory"/>
            <person name="Nybo J.L."/>
            <person name="Vesth T.C."/>
            <person name="Theobald S."/>
            <person name="Frisvad J.C."/>
            <person name="Larsen T.O."/>
            <person name="Kjaerboelling I."/>
            <person name="Rothschild-Mancinelli K."/>
            <person name="Lyhne E.K."/>
            <person name="Kogle M.E."/>
            <person name="Barry K."/>
            <person name="Clum A."/>
            <person name="Na H."/>
            <person name="Ledsgaard L."/>
            <person name="Lin J."/>
            <person name="Lipzen A."/>
            <person name="Kuo A."/>
            <person name="Riley R."/>
            <person name="Mondo S."/>
            <person name="Labutti K."/>
            <person name="Haridas S."/>
            <person name="Pangalinan J."/>
            <person name="Salamov A.A."/>
            <person name="Simmons B.A."/>
            <person name="Magnuson J.K."/>
            <person name="Chen J."/>
            <person name="Drula E."/>
            <person name="Henrissat B."/>
            <person name="Wiebenga A."/>
            <person name="Lubbers R.J."/>
            <person name="Gomes A.C."/>
            <person name="Macurrencykelacurrency M.R."/>
            <person name="Stajich J."/>
            <person name="Grigoriev I.V."/>
            <person name="Mortensen U.H."/>
            <person name="De Vries R.P."/>
            <person name="Baker S.E."/>
            <person name="Andersen M.R."/>
        </authorList>
    </citation>
    <scope>NUCLEOTIDE SEQUENCE [LARGE SCALE GENOMIC DNA]</scope>
    <source>
        <strain evidence="2 3">CBS 449.75</strain>
    </source>
</reference>
<sequence length="174" mass="18467">MGASSVRRNLFQNHLNKRPISVSASGPSNGTSGPSSQVLQPNAPESNASSSVGSADDGEIVIKDKNGGYKLDIPVLPPIIGEEGDEMEGIEGGGAGGSSTAATGADSTGQGEMSGREKEKIEAGLVEMMYRNRNRQMSSEPHEILNLIYQSLRSKVAALDEDNWMYEPETDNRV</sequence>
<evidence type="ECO:0000313" key="3">
    <source>
        <dbReference type="Proteomes" id="UP001610432"/>
    </source>
</evidence>
<feature type="compositionally biased region" description="Polar residues" evidence="1">
    <location>
        <begin position="1"/>
        <end position="14"/>
    </location>
</feature>
<evidence type="ECO:0000256" key="1">
    <source>
        <dbReference type="SAM" id="MobiDB-lite"/>
    </source>
</evidence>
<name>A0ABR4LHR9_9EURO</name>
<keyword evidence="3" id="KW-1185">Reference proteome</keyword>
<dbReference type="GeneID" id="98141586"/>
<gene>
    <name evidence="2" type="ORF">BJX67DRAFT_272707</name>
</gene>
<accession>A0ABR4LHR9</accession>
<dbReference type="Proteomes" id="UP001610432">
    <property type="component" value="Unassembled WGS sequence"/>
</dbReference>
<feature type="compositionally biased region" description="Low complexity" evidence="1">
    <location>
        <begin position="98"/>
        <end position="109"/>
    </location>
</feature>
<feature type="region of interest" description="Disordered" evidence="1">
    <location>
        <begin position="1"/>
        <end position="118"/>
    </location>
</feature>
<protein>
    <submittedName>
        <fullName evidence="2">Uncharacterized protein</fullName>
    </submittedName>
</protein>
<proteinExistence type="predicted"/>